<feature type="compositionally biased region" description="Low complexity" evidence="1">
    <location>
        <begin position="87"/>
        <end position="100"/>
    </location>
</feature>
<sequence>MCRQPHADPNRALRHAMPGPAPGSTAHCAPLMRRASPSLVAVSTSPLHRAVTSRCRLCRASPGHRAQRNATRQLLPGAPPPTPRLHAAATPSSASPSRSPIKGIVGKPLAVPPPQTRAPA</sequence>
<feature type="region of interest" description="Disordered" evidence="1">
    <location>
        <begin position="1"/>
        <end position="29"/>
    </location>
</feature>
<proteinExistence type="predicted"/>
<evidence type="ECO:0000313" key="3">
    <source>
        <dbReference type="Proteomes" id="UP001341281"/>
    </source>
</evidence>
<accession>A0AAQ3TW03</accession>
<organism evidence="2 3">
    <name type="scientific">Paspalum notatum var. saurae</name>
    <dbReference type="NCBI Taxonomy" id="547442"/>
    <lineage>
        <taxon>Eukaryota</taxon>
        <taxon>Viridiplantae</taxon>
        <taxon>Streptophyta</taxon>
        <taxon>Embryophyta</taxon>
        <taxon>Tracheophyta</taxon>
        <taxon>Spermatophyta</taxon>
        <taxon>Magnoliopsida</taxon>
        <taxon>Liliopsida</taxon>
        <taxon>Poales</taxon>
        <taxon>Poaceae</taxon>
        <taxon>PACMAD clade</taxon>
        <taxon>Panicoideae</taxon>
        <taxon>Andropogonodae</taxon>
        <taxon>Paspaleae</taxon>
        <taxon>Paspalinae</taxon>
        <taxon>Paspalum</taxon>
    </lineage>
</organism>
<protein>
    <submittedName>
        <fullName evidence="2">Uncharacterized protein</fullName>
    </submittedName>
</protein>
<name>A0AAQ3TW03_PASNO</name>
<keyword evidence="3" id="KW-1185">Reference proteome</keyword>
<feature type="compositionally biased region" description="Basic and acidic residues" evidence="1">
    <location>
        <begin position="1"/>
        <end position="11"/>
    </location>
</feature>
<dbReference type="EMBL" id="CP144750">
    <property type="protein sequence ID" value="WVZ81284.1"/>
    <property type="molecule type" value="Genomic_DNA"/>
</dbReference>
<feature type="compositionally biased region" description="Pro residues" evidence="1">
    <location>
        <begin position="110"/>
        <end position="120"/>
    </location>
</feature>
<feature type="region of interest" description="Disordered" evidence="1">
    <location>
        <begin position="59"/>
        <end position="120"/>
    </location>
</feature>
<evidence type="ECO:0000256" key="1">
    <source>
        <dbReference type="SAM" id="MobiDB-lite"/>
    </source>
</evidence>
<dbReference type="AlphaFoldDB" id="A0AAQ3TW03"/>
<reference evidence="2 3" key="1">
    <citation type="submission" date="2024-02" db="EMBL/GenBank/DDBJ databases">
        <title>High-quality chromosome-scale genome assembly of Pensacola bahiagrass (Paspalum notatum Flugge var. saurae).</title>
        <authorList>
            <person name="Vega J.M."/>
            <person name="Podio M."/>
            <person name="Orjuela J."/>
            <person name="Siena L.A."/>
            <person name="Pessino S.C."/>
            <person name="Combes M.C."/>
            <person name="Mariac C."/>
            <person name="Albertini E."/>
            <person name="Pupilli F."/>
            <person name="Ortiz J.P.A."/>
            <person name="Leblanc O."/>
        </authorList>
    </citation>
    <scope>NUCLEOTIDE SEQUENCE [LARGE SCALE GENOMIC DNA]</scope>
    <source>
        <strain evidence="2">R1</strain>
        <tissue evidence="2">Leaf</tissue>
    </source>
</reference>
<gene>
    <name evidence="2" type="ORF">U9M48_028677</name>
</gene>
<dbReference type="Proteomes" id="UP001341281">
    <property type="component" value="Chromosome 06"/>
</dbReference>
<evidence type="ECO:0000313" key="2">
    <source>
        <dbReference type="EMBL" id="WVZ81284.1"/>
    </source>
</evidence>